<dbReference type="Proteomes" id="UP000606490">
    <property type="component" value="Unassembled WGS sequence"/>
</dbReference>
<dbReference type="InterPro" id="IPR015943">
    <property type="entry name" value="WD40/YVTN_repeat-like_dom_sf"/>
</dbReference>
<name>A0ABS1VBB4_9PROT</name>
<sequence>MRHLLTAAAAAIALGVGAARGELLLSANDNKVMLENGVVRTLREPAPDTLTIIDIAANPPVIRTEIAVPTSIVGPPLSVAITPDERLALVTANQRPDPTDAGKLVPGTTMAVVDLTANPPRIAATLQTGAGPAGVSINRAGTMALVAHRAEGTVGIYRIANGQVTAAGKVDIGPVASEVSHVAFAPDGRHALVTRYGDHSVNVLQIDGDRVVKLDREITTGVRPYGLAITPDGRHAVVANVGRGTGDADTVSLIDLTQPPFRVVDTVSVGQTPEGIQVSPDNRLVAVTVMNGSNKPGNSPFHGPGLVKVLKIENGRLSVVSEGRVGTWSQGAAFSADGRMLYVGNMSEKDISVFRVAEDGKLSEGGPRIRLTGGSVALRVAERAR</sequence>
<reference evidence="2 3" key="1">
    <citation type="submission" date="2021-01" db="EMBL/GenBank/DDBJ databases">
        <title>Belnapia mucosa sp. nov. and Belnapia arida sp. nov., isolated from the Tabernas Desert (Almeria, Spain).</title>
        <authorList>
            <person name="Molina-Menor E."/>
            <person name="Vidal-Verdu A."/>
            <person name="Calonge A."/>
            <person name="Satari L."/>
            <person name="Pereto Magraner J."/>
            <person name="Porcar Miralles M."/>
        </authorList>
    </citation>
    <scope>NUCLEOTIDE SEQUENCE [LARGE SCALE GENOMIC DNA]</scope>
    <source>
        <strain evidence="2 3">T6</strain>
    </source>
</reference>
<dbReference type="EMBL" id="JAEUXJ010000022">
    <property type="protein sequence ID" value="MBL6458928.1"/>
    <property type="molecule type" value="Genomic_DNA"/>
</dbReference>
<dbReference type="InterPro" id="IPR051200">
    <property type="entry name" value="Host-pathogen_enzymatic-act"/>
</dbReference>
<dbReference type="RefSeq" id="WP_202828665.1">
    <property type="nucleotide sequence ID" value="NZ_JAEUXJ010000022.1"/>
</dbReference>
<protein>
    <submittedName>
        <fullName evidence="2">YncE family protein</fullName>
    </submittedName>
</protein>
<keyword evidence="3" id="KW-1185">Reference proteome</keyword>
<feature type="chain" id="PRO_5046777299" evidence="1">
    <location>
        <begin position="19"/>
        <end position="385"/>
    </location>
</feature>
<comment type="caution">
    <text evidence="2">The sequence shown here is derived from an EMBL/GenBank/DDBJ whole genome shotgun (WGS) entry which is preliminary data.</text>
</comment>
<dbReference type="Gene3D" id="2.130.10.10">
    <property type="entry name" value="YVTN repeat-like/Quinoprotein amine dehydrogenase"/>
    <property type="match status" value="2"/>
</dbReference>
<feature type="signal peptide" evidence="1">
    <location>
        <begin position="1"/>
        <end position="18"/>
    </location>
</feature>
<proteinExistence type="predicted"/>
<gene>
    <name evidence="2" type="ORF">JMJ55_26725</name>
</gene>
<accession>A0ABS1VBB4</accession>
<evidence type="ECO:0000313" key="3">
    <source>
        <dbReference type="Proteomes" id="UP000606490"/>
    </source>
</evidence>
<dbReference type="SUPFAM" id="SSF51004">
    <property type="entry name" value="C-terminal (heme d1) domain of cytochrome cd1-nitrite reductase"/>
    <property type="match status" value="1"/>
</dbReference>
<evidence type="ECO:0000313" key="2">
    <source>
        <dbReference type="EMBL" id="MBL6458928.1"/>
    </source>
</evidence>
<keyword evidence="1" id="KW-0732">Signal</keyword>
<dbReference type="PANTHER" id="PTHR47197">
    <property type="entry name" value="PROTEIN NIRF"/>
    <property type="match status" value="1"/>
</dbReference>
<dbReference type="PANTHER" id="PTHR47197:SF3">
    <property type="entry name" value="DIHYDRO-HEME D1 DEHYDROGENASE"/>
    <property type="match status" value="1"/>
</dbReference>
<organism evidence="2 3">
    <name type="scientific">Belnapia mucosa</name>
    <dbReference type="NCBI Taxonomy" id="2804532"/>
    <lineage>
        <taxon>Bacteria</taxon>
        <taxon>Pseudomonadati</taxon>
        <taxon>Pseudomonadota</taxon>
        <taxon>Alphaproteobacteria</taxon>
        <taxon>Acetobacterales</taxon>
        <taxon>Roseomonadaceae</taxon>
        <taxon>Belnapia</taxon>
    </lineage>
</organism>
<dbReference type="InterPro" id="IPR011048">
    <property type="entry name" value="Haem_d1_sf"/>
</dbReference>
<evidence type="ECO:0000256" key="1">
    <source>
        <dbReference type="SAM" id="SignalP"/>
    </source>
</evidence>